<dbReference type="InterPro" id="IPR036097">
    <property type="entry name" value="HisK_dim/P_sf"/>
</dbReference>
<dbReference type="SMART" id="SM00388">
    <property type="entry name" value="HisKA"/>
    <property type="match status" value="1"/>
</dbReference>
<accession>A0A9X1S6Y9</accession>
<dbReference type="PANTHER" id="PTHR45436:SF5">
    <property type="entry name" value="SENSOR HISTIDINE KINASE TRCS"/>
    <property type="match status" value="1"/>
</dbReference>
<evidence type="ECO:0000256" key="5">
    <source>
        <dbReference type="ARBA" id="ARBA00022679"/>
    </source>
</evidence>
<gene>
    <name evidence="13" type="ORF">LJ751_08770</name>
</gene>
<comment type="catalytic activity">
    <reaction evidence="1">
        <text>ATP + protein L-histidine = ADP + protein N-phospho-L-histidine.</text>
        <dbReference type="EC" id="2.7.13.3"/>
    </reaction>
</comment>
<evidence type="ECO:0000256" key="8">
    <source>
        <dbReference type="ARBA" id="ARBA00022989"/>
    </source>
</evidence>
<evidence type="ECO:0000256" key="6">
    <source>
        <dbReference type="ARBA" id="ARBA00022692"/>
    </source>
</evidence>
<dbReference type="CDD" id="cd00082">
    <property type="entry name" value="HisKA"/>
    <property type="match status" value="1"/>
</dbReference>
<dbReference type="InterPro" id="IPR050428">
    <property type="entry name" value="TCS_sensor_his_kinase"/>
</dbReference>
<protein>
    <recommendedName>
        <fullName evidence="3">histidine kinase</fullName>
        <ecNumber evidence="3">2.7.13.3</ecNumber>
    </recommendedName>
</protein>
<keyword evidence="4" id="KW-0597">Phosphoprotein</keyword>
<dbReference type="AlphaFoldDB" id="A0A9X1S6Y9"/>
<evidence type="ECO:0000256" key="1">
    <source>
        <dbReference type="ARBA" id="ARBA00000085"/>
    </source>
</evidence>
<evidence type="ECO:0000313" key="14">
    <source>
        <dbReference type="Proteomes" id="UP001139264"/>
    </source>
</evidence>
<keyword evidence="5" id="KW-0808">Transferase</keyword>
<dbReference type="Pfam" id="PF00512">
    <property type="entry name" value="HisKA"/>
    <property type="match status" value="1"/>
</dbReference>
<feature type="transmembrane region" description="Helical" evidence="11">
    <location>
        <begin position="20"/>
        <end position="43"/>
    </location>
</feature>
<keyword evidence="9" id="KW-0902">Two-component regulatory system</keyword>
<dbReference type="Pfam" id="PF02518">
    <property type="entry name" value="HATPase_c"/>
    <property type="match status" value="1"/>
</dbReference>
<evidence type="ECO:0000256" key="3">
    <source>
        <dbReference type="ARBA" id="ARBA00012438"/>
    </source>
</evidence>
<evidence type="ECO:0000256" key="11">
    <source>
        <dbReference type="SAM" id="Phobius"/>
    </source>
</evidence>
<feature type="transmembrane region" description="Helical" evidence="11">
    <location>
        <begin position="146"/>
        <end position="169"/>
    </location>
</feature>
<keyword evidence="7 13" id="KW-0418">Kinase</keyword>
<evidence type="ECO:0000313" key="13">
    <source>
        <dbReference type="EMBL" id="MCC3269457.1"/>
    </source>
</evidence>
<dbReference type="CDD" id="cd00075">
    <property type="entry name" value="HATPase"/>
    <property type="match status" value="1"/>
</dbReference>
<organism evidence="13 14">
    <name type="scientific">Arthrobacter gengyunqii</name>
    <dbReference type="NCBI Taxonomy" id="2886940"/>
    <lineage>
        <taxon>Bacteria</taxon>
        <taxon>Bacillati</taxon>
        <taxon>Actinomycetota</taxon>
        <taxon>Actinomycetes</taxon>
        <taxon>Micrococcales</taxon>
        <taxon>Micrococcaceae</taxon>
        <taxon>Arthrobacter</taxon>
    </lineage>
</organism>
<dbReference type="PRINTS" id="PR00344">
    <property type="entry name" value="BCTRLSENSOR"/>
</dbReference>
<dbReference type="GO" id="GO:0000155">
    <property type="term" value="F:phosphorelay sensor kinase activity"/>
    <property type="evidence" value="ECO:0007669"/>
    <property type="project" value="InterPro"/>
</dbReference>
<dbReference type="InterPro" id="IPR005467">
    <property type="entry name" value="His_kinase_dom"/>
</dbReference>
<evidence type="ECO:0000256" key="2">
    <source>
        <dbReference type="ARBA" id="ARBA00004236"/>
    </source>
</evidence>
<dbReference type="EMBL" id="JAJFZP010000006">
    <property type="protein sequence ID" value="MCC3269457.1"/>
    <property type="molecule type" value="Genomic_DNA"/>
</dbReference>
<sequence>MSTRRRSSEETELRRASLRLAAQFTALIVVLLGLAGVLVYGLVSAQTRDAAEQTLVSAVEFNSPREAPLDVFVAVYDDGRLAVSRNMPSGLPDEEALADVANTGESRRDTVTDGDRSYEVLTTRRGRDVVQAAVDTHEADEQLRRLSLALVVSVLAAGVVAGALSAWAARAAMRPMAEALALQRRFVADASHELRTPLTLLSMRAQMLRRRLAAETDARIDVHTDAETGAEIDAATAREEAVQAADEVVDDTKVLTGILEDLLMSADPRRSGPLEEVDLVSLARAAVRSLQPEATRRGLTLELDAPDPEVTVRGGQFALQRVFTALGANALDYARSQVRFSVLKSGRDAVIRVSDDGPGFPPGFSRQAFERFASARDRAEPKPRDDGAGAAPRHYGLGLALVAEIAARYGGSVSALPAVNGTGGVLEVRLPATRRHSGSTGREV</sequence>
<dbReference type="RefSeq" id="WP_227907877.1">
    <property type="nucleotide sequence ID" value="NZ_CP095461.1"/>
</dbReference>
<dbReference type="InterPro" id="IPR036890">
    <property type="entry name" value="HATPase_C_sf"/>
</dbReference>
<dbReference type="EC" id="2.7.13.3" evidence="3"/>
<dbReference type="InterPro" id="IPR003661">
    <property type="entry name" value="HisK_dim/P_dom"/>
</dbReference>
<evidence type="ECO:0000256" key="10">
    <source>
        <dbReference type="ARBA" id="ARBA00023136"/>
    </source>
</evidence>
<dbReference type="Gene3D" id="1.10.287.130">
    <property type="match status" value="1"/>
</dbReference>
<evidence type="ECO:0000256" key="4">
    <source>
        <dbReference type="ARBA" id="ARBA00022553"/>
    </source>
</evidence>
<dbReference type="SUPFAM" id="SSF55874">
    <property type="entry name" value="ATPase domain of HSP90 chaperone/DNA topoisomerase II/histidine kinase"/>
    <property type="match status" value="1"/>
</dbReference>
<dbReference type="SUPFAM" id="SSF47384">
    <property type="entry name" value="Homodimeric domain of signal transducing histidine kinase"/>
    <property type="match status" value="1"/>
</dbReference>
<keyword evidence="8 11" id="KW-1133">Transmembrane helix</keyword>
<evidence type="ECO:0000259" key="12">
    <source>
        <dbReference type="PROSITE" id="PS50109"/>
    </source>
</evidence>
<dbReference type="Proteomes" id="UP001139264">
    <property type="component" value="Unassembled WGS sequence"/>
</dbReference>
<evidence type="ECO:0000256" key="7">
    <source>
        <dbReference type="ARBA" id="ARBA00022777"/>
    </source>
</evidence>
<name>A0A9X1S6Y9_9MICC</name>
<dbReference type="SMART" id="SM00387">
    <property type="entry name" value="HATPase_c"/>
    <property type="match status" value="1"/>
</dbReference>
<comment type="caution">
    <text evidence="13">The sequence shown here is derived from an EMBL/GenBank/DDBJ whole genome shotgun (WGS) entry which is preliminary data.</text>
</comment>
<dbReference type="PANTHER" id="PTHR45436">
    <property type="entry name" value="SENSOR HISTIDINE KINASE YKOH"/>
    <property type="match status" value="1"/>
</dbReference>
<comment type="subcellular location">
    <subcellularLocation>
        <location evidence="2">Cell membrane</location>
    </subcellularLocation>
</comment>
<dbReference type="InterPro" id="IPR004358">
    <property type="entry name" value="Sig_transdc_His_kin-like_C"/>
</dbReference>
<proteinExistence type="predicted"/>
<reference evidence="13" key="1">
    <citation type="submission" date="2021-10" db="EMBL/GenBank/DDBJ databases">
        <title>Novel species in genus Arthrobacter.</title>
        <authorList>
            <person name="Liu Y."/>
        </authorList>
    </citation>
    <scope>NUCLEOTIDE SEQUENCE</scope>
    <source>
        <strain evidence="13">Zg-Y809</strain>
    </source>
</reference>
<evidence type="ECO:0000256" key="9">
    <source>
        <dbReference type="ARBA" id="ARBA00023012"/>
    </source>
</evidence>
<dbReference type="GO" id="GO:0005886">
    <property type="term" value="C:plasma membrane"/>
    <property type="evidence" value="ECO:0007669"/>
    <property type="project" value="UniProtKB-SubCell"/>
</dbReference>
<keyword evidence="10 11" id="KW-0472">Membrane</keyword>
<dbReference type="PROSITE" id="PS50109">
    <property type="entry name" value="HIS_KIN"/>
    <property type="match status" value="1"/>
</dbReference>
<dbReference type="Gene3D" id="3.30.565.10">
    <property type="entry name" value="Histidine kinase-like ATPase, C-terminal domain"/>
    <property type="match status" value="1"/>
</dbReference>
<dbReference type="InterPro" id="IPR003594">
    <property type="entry name" value="HATPase_dom"/>
</dbReference>
<feature type="domain" description="Histidine kinase" evidence="12">
    <location>
        <begin position="189"/>
        <end position="434"/>
    </location>
</feature>
<keyword evidence="6 11" id="KW-0812">Transmembrane</keyword>